<evidence type="ECO:0000256" key="9">
    <source>
        <dbReference type="ARBA" id="ARBA00023224"/>
    </source>
</evidence>
<feature type="transmembrane region" description="Helical" evidence="10">
    <location>
        <begin position="33"/>
        <end position="53"/>
    </location>
</feature>
<keyword evidence="5" id="KW-0552">Olfaction</keyword>
<feature type="transmembrane region" description="Helical" evidence="10">
    <location>
        <begin position="236"/>
        <end position="263"/>
    </location>
</feature>
<evidence type="ECO:0000256" key="7">
    <source>
        <dbReference type="ARBA" id="ARBA00023136"/>
    </source>
</evidence>
<dbReference type="Pfam" id="PF02949">
    <property type="entry name" value="7tm_6"/>
    <property type="match status" value="1"/>
</dbReference>
<keyword evidence="2" id="KW-1003">Cell membrane</keyword>
<keyword evidence="6 10" id="KW-1133">Transmembrane helix</keyword>
<evidence type="ECO:0000256" key="5">
    <source>
        <dbReference type="ARBA" id="ARBA00022725"/>
    </source>
</evidence>
<comment type="subcellular location">
    <subcellularLocation>
        <location evidence="1">Cell membrane</location>
        <topology evidence="1">Multi-pass membrane protein</topology>
    </subcellularLocation>
</comment>
<protein>
    <recommendedName>
        <fullName evidence="13">Odorant receptor</fullName>
    </recommendedName>
</protein>
<accession>A0A8K0CLT4</accession>
<name>A0A8K0CLT4_IGNLU</name>
<dbReference type="AlphaFoldDB" id="A0A8K0CLT4"/>
<evidence type="ECO:0000256" key="10">
    <source>
        <dbReference type="SAM" id="Phobius"/>
    </source>
</evidence>
<feature type="transmembrane region" description="Helical" evidence="10">
    <location>
        <begin position="129"/>
        <end position="148"/>
    </location>
</feature>
<feature type="transmembrane region" description="Helical" evidence="10">
    <location>
        <begin position="174"/>
        <end position="199"/>
    </location>
</feature>
<evidence type="ECO:0000313" key="11">
    <source>
        <dbReference type="EMBL" id="KAF2886788.1"/>
    </source>
</evidence>
<keyword evidence="8" id="KW-0675">Receptor</keyword>
<dbReference type="GO" id="GO:0005886">
    <property type="term" value="C:plasma membrane"/>
    <property type="evidence" value="ECO:0007669"/>
    <property type="project" value="UniProtKB-SubCell"/>
</dbReference>
<keyword evidence="9" id="KW-0807">Transducer</keyword>
<dbReference type="PANTHER" id="PTHR21137:SF35">
    <property type="entry name" value="ODORANT RECEPTOR 19A-RELATED"/>
    <property type="match status" value="1"/>
</dbReference>
<evidence type="ECO:0000256" key="2">
    <source>
        <dbReference type="ARBA" id="ARBA00022475"/>
    </source>
</evidence>
<dbReference type="Proteomes" id="UP000801492">
    <property type="component" value="Unassembled WGS sequence"/>
</dbReference>
<evidence type="ECO:0000256" key="4">
    <source>
        <dbReference type="ARBA" id="ARBA00022692"/>
    </source>
</evidence>
<comment type="caution">
    <text evidence="11">The sequence shown here is derived from an EMBL/GenBank/DDBJ whole genome shotgun (WGS) entry which is preliminary data.</text>
</comment>
<keyword evidence="7 10" id="KW-0472">Membrane</keyword>
<evidence type="ECO:0000256" key="3">
    <source>
        <dbReference type="ARBA" id="ARBA00022606"/>
    </source>
</evidence>
<keyword evidence="3" id="KW-0716">Sensory transduction</keyword>
<dbReference type="EMBL" id="VTPC01086421">
    <property type="protein sequence ID" value="KAF2886788.1"/>
    <property type="molecule type" value="Genomic_DNA"/>
</dbReference>
<proteinExistence type="predicted"/>
<dbReference type="OrthoDB" id="7616142at2759"/>
<sequence>MDQVLIAEIPESVRLPFLALSKLGLFSTNKLKVYIPITILVLTIASIVLIAMLQFLNIQKDVSDIVRNLECVFGFSLVVLRMVIVTYRNKYFTRLLQTMKLFWDPSKCDQQTKVELTSIRRFTHQLQRMLLLATSIAIGLVVVVSVVQNTPPSGIWTMEGHEKLRRFLMISENIVTPFSGFFLCSLDCLYLGICAEIVIQFRILSQYLQDLTADGKDEIKAYVTHHRLILRFVKEFLQAFSLVLLVEVVIDGPLICAQLFAAFER</sequence>
<evidence type="ECO:0000256" key="1">
    <source>
        <dbReference type="ARBA" id="ARBA00004651"/>
    </source>
</evidence>
<dbReference type="GO" id="GO:0007165">
    <property type="term" value="P:signal transduction"/>
    <property type="evidence" value="ECO:0007669"/>
    <property type="project" value="UniProtKB-KW"/>
</dbReference>
<reference evidence="11" key="1">
    <citation type="submission" date="2019-08" db="EMBL/GenBank/DDBJ databases">
        <title>The genome of the North American firefly Photinus pyralis.</title>
        <authorList>
            <consortium name="Photinus pyralis genome working group"/>
            <person name="Fallon T.R."/>
            <person name="Sander Lower S.E."/>
            <person name="Weng J.-K."/>
        </authorList>
    </citation>
    <scope>NUCLEOTIDE SEQUENCE</scope>
    <source>
        <strain evidence="11">TRF0915ILg1</strain>
        <tissue evidence="11">Whole body</tissue>
    </source>
</reference>
<feature type="transmembrane region" description="Helical" evidence="10">
    <location>
        <begin position="65"/>
        <end position="84"/>
    </location>
</feature>
<dbReference type="GO" id="GO:0004984">
    <property type="term" value="F:olfactory receptor activity"/>
    <property type="evidence" value="ECO:0007669"/>
    <property type="project" value="InterPro"/>
</dbReference>
<dbReference type="InterPro" id="IPR004117">
    <property type="entry name" value="7tm6_olfct_rcpt"/>
</dbReference>
<dbReference type="GO" id="GO:0005549">
    <property type="term" value="F:odorant binding"/>
    <property type="evidence" value="ECO:0007669"/>
    <property type="project" value="InterPro"/>
</dbReference>
<organism evidence="11 12">
    <name type="scientific">Ignelater luminosus</name>
    <name type="common">Cucubano</name>
    <name type="synonym">Pyrophorus luminosus</name>
    <dbReference type="NCBI Taxonomy" id="2038154"/>
    <lineage>
        <taxon>Eukaryota</taxon>
        <taxon>Metazoa</taxon>
        <taxon>Ecdysozoa</taxon>
        <taxon>Arthropoda</taxon>
        <taxon>Hexapoda</taxon>
        <taxon>Insecta</taxon>
        <taxon>Pterygota</taxon>
        <taxon>Neoptera</taxon>
        <taxon>Endopterygota</taxon>
        <taxon>Coleoptera</taxon>
        <taxon>Polyphaga</taxon>
        <taxon>Elateriformia</taxon>
        <taxon>Elateroidea</taxon>
        <taxon>Elateridae</taxon>
        <taxon>Agrypninae</taxon>
        <taxon>Pyrophorini</taxon>
        <taxon>Ignelater</taxon>
    </lineage>
</organism>
<evidence type="ECO:0000256" key="8">
    <source>
        <dbReference type="ARBA" id="ARBA00023170"/>
    </source>
</evidence>
<gene>
    <name evidence="11" type="ORF">ILUMI_19384</name>
</gene>
<keyword evidence="4 10" id="KW-0812">Transmembrane</keyword>
<evidence type="ECO:0000256" key="6">
    <source>
        <dbReference type="ARBA" id="ARBA00022989"/>
    </source>
</evidence>
<keyword evidence="12" id="KW-1185">Reference proteome</keyword>
<dbReference type="PANTHER" id="PTHR21137">
    <property type="entry name" value="ODORANT RECEPTOR"/>
    <property type="match status" value="1"/>
</dbReference>
<evidence type="ECO:0000313" key="12">
    <source>
        <dbReference type="Proteomes" id="UP000801492"/>
    </source>
</evidence>
<evidence type="ECO:0008006" key="13">
    <source>
        <dbReference type="Google" id="ProtNLM"/>
    </source>
</evidence>